<sequence length="254" mass="28888">MLILLMIWLNNDLKTNQKVLLLHNTHFSINTNRYSSGFQKTQLNLYLTVISWYFKNMKKIKQLLNNNQGSVTVEFIFIFFLFSVLLIFLVDVAILQSTTGKLQRTSYSLLNVVKERNISDGGKEEVTQEDVNKLKKLAVKLMGETDEKLIDVTVTYYGSELIKPQDPKSSSSTRPEKKLKSSEYSTNNQCKAAYSTNITDAAPLTENFKGSNRYAAIYYVTVCRKMTNLFKGLTLAKQDYESGRLRASALGVGR</sequence>
<dbReference type="HOGENOM" id="CLU_095582_0_0_6"/>
<protein>
    <submittedName>
        <fullName evidence="3">Tight adherence protein F</fullName>
    </submittedName>
</protein>
<dbReference type="InterPro" id="IPR031582">
    <property type="entry name" value="TadF"/>
</dbReference>
<evidence type="ECO:0000313" key="4">
    <source>
        <dbReference type="Proteomes" id="UP000008547"/>
    </source>
</evidence>
<keyword evidence="2" id="KW-0812">Transmembrane</keyword>
<reference evidence="3 4" key="1">
    <citation type="journal article" date="2008" name="PLoS ONE">
        <title>Genome biology of Actinobacillus pleuropneumoniae JL03, an isolate of serotype 3 prevalent in China.</title>
        <authorList>
            <person name="Xu Z."/>
            <person name="Zhou Y."/>
            <person name="Li L."/>
            <person name="Zhou R."/>
            <person name="Xiao S."/>
            <person name="Wan Y."/>
            <person name="Zhang S."/>
            <person name="Wang K."/>
            <person name="Li W."/>
            <person name="Li L."/>
            <person name="Jin H."/>
            <person name="Kang M."/>
            <person name="Dalai B."/>
            <person name="Li T."/>
            <person name="Liu L."/>
            <person name="Cheng Y."/>
            <person name="Zhang L."/>
            <person name="Xu T."/>
            <person name="Zheng H."/>
            <person name="Pu S."/>
            <person name="Wang B."/>
            <person name="Gu W."/>
            <person name="Zhang X.L."/>
            <person name="Zhu G.-F."/>
            <person name="Wang S."/>
            <person name="Zhao G.-P."/>
            <person name="Chen H."/>
        </authorList>
    </citation>
    <scope>NUCLEOTIDE SEQUENCE [LARGE SCALE GENOMIC DNA]</scope>
    <source>
        <strain evidence="3 4">JL03</strain>
    </source>
</reference>
<evidence type="ECO:0000313" key="3">
    <source>
        <dbReference type="EMBL" id="ABY69115.1"/>
    </source>
</evidence>
<keyword evidence="2" id="KW-0472">Membrane</keyword>
<dbReference type="KEGG" id="apj:APJL_0540"/>
<dbReference type="AlphaFoldDB" id="B0BUB0"/>
<name>B0BUB0_ACTPJ</name>
<evidence type="ECO:0000256" key="2">
    <source>
        <dbReference type="SAM" id="Phobius"/>
    </source>
</evidence>
<dbReference type="EMBL" id="CP000687">
    <property type="protein sequence ID" value="ABY69115.1"/>
    <property type="molecule type" value="Genomic_DNA"/>
</dbReference>
<organism evidence="3 4">
    <name type="scientific">Actinobacillus pleuropneumoniae serotype 3 (strain JL03)</name>
    <dbReference type="NCBI Taxonomy" id="434271"/>
    <lineage>
        <taxon>Bacteria</taxon>
        <taxon>Pseudomonadati</taxon>
        <taxon>Pseudomonadota</taxon>
        <taxon>Gammaproteobacteria</taxon>
        <taxon>Pasteurellales</taxon>
        <taxon>Pasteurellaceae</taxon>
        <taxon>Actinobacillus</taxon>
    </lineage>
</organism>
<keyword evidence="2" id="KW-1133">Transmembrane helix</keyword>
<feature type="region of interest" description="Disordered" evidence="1">
    <location>
        <begin position="164"/>
        <end position="184"/>
    </location>
</feature>
<feature type="transmembrane region" description="Helical" evidence="2">
    <location>
        <begin position="75"/>
        <end position="95"/>
    </location>
</feature>
<gene>
    <name evidence="3" type="primary">tadF</name>
    <name evidence="3" type="ordered locus">APJL_0540</name>
</gene>
<dbReference type="Pfam" id="PF16964">
    <property type="entry name" value="TadF"/>
    <property type="match status" value="1"/>
</dbReference>
<proteinExistence type="predicted"/>
<accession>B0BUB0</accession>
<dbReference type="Proteomes" id="UP000008547">
    <property type="component" value="Chromosome"/>
</dbReference>
<evidence type="ECO:0000256" key="1">
    <source>
        <dbReference type="SAM" id="MobiDB-lite"/>
    </source>
</evidence>